<evidence type="ECO:0000259" key="1">
    <source>
        <dbReference type="PROSITE" id="PS50994"/>
    </source>
</evidence>
<dbReference type="RefSeq" id="WP_377057204.1">
    <property type="nucleotide sequence ID" value="NZ_JBHLVZ010000117.1"/>
</dbReference>
<evidence type="ECO:0000313" key="3">
    <source>
        <dbReference type="Proteomes" id="UP001589789"/>
    </source>
</evidence>
<feature type="domain" description="Integrase catalytic" evidence="1">
    <location>
        <begin position="164"/>
        <end position="344"/>
    </location>
</feature>
<keyword evidence="3" id="KW-1185">Reference proteome</keyword>
<accession>A0ABV6J1A2</accession>
<evidence type="ECO:0000313" key="2">
    <source>
        <dbReference type="EMBL" id="MFC0389656.1"/>
    </source>
</evidence>
<comment type="caution">
    <text evidence="2">The sequence shown here is derived from an EMBL/GenBank/DDBJ whole genome shotgun (WGS) entry which is preliminary data.</text>
</comment>
<dbReference type="Gene3D" id="3.30.420.10">
    <property type="entry name" value="Ribonuclease H-like superfamily/Ribonuclease H"/>
    <property type="match status" value="1"/>
</dbReference>
<dbReference type="InterPro" id="IPR001584">
    <property type="entry name" value="Integrase_cat-core"/>
</dbReference>
<reference evidence="2 3" key="1">
    <citation type="submission" date="2024-09" db="EMBL/GenBank/DDBJ databases">
        <authorList>
            <person name="Sun Q."/>
            <person name="Mori K."/>
        </authorList>
    </citation>
    <scope>NUCLEOTIDE SEQUENCE [LARGE SCALE GENOMIC DNA]</scope>
    <source>
        <strain evidence="2 3">CCM 7468</strain>
    </source>
</reference>
<dbReference type="EMBL" id="JBHLVZ010000117">
    <property type="protein sequence ID" value="MFC0389656.1"/>
    <property type="molecule type" value="Genomic_DNA"/>
</dbReference>
<dbReference type="PROSITE" id="PS50994">
    <property type="entry name" value="INTEGRASE"/>
    <property type="match status" value="1"/>
</dbReference>
<organism evidence="2 3">
    <name type="scientific">Muricoccus vinaceus</name>
    <dbReference type="NCBI Taxonomy" id="424704"/>
    <lineage>
        <taxon>Bacteria</taxon>
        <taxon>Pseudomonadati</taxon>
        <taxon>Pseudomonadota</taxon>
        <taxon>Alphaproteobacteria</taxon>
        <taxon>Acetobacterales</taxon>
        <taxon>Roseomonadaceae</taxon>
        <taxon>Muricoccus</taxon>
    </lineage>
</organism>
<name>A0ABV6J1A2_9PROT</name>
<dbReference type="SUPFAM" id="SSF53098">
    <property type="entry name" value="Ribonuclease H-like"/>
    <property type="match status" value="1"/>
</dbReference>
<dbReference type="InterPro" id="IPR012337">
    <property type="entry name" value="RNaseH-like_sf"/>
</dbReference>
<proteinExistence type="predicted"/>
<gene>
    <name evidence="2" type="ORF">ACFFIC_29550</name>
</gene>
<dbReference type="InterPro" id="IPR036397">
    <property type="entry name" value="RNaseH_sf"/>
</dbReference>
<sequence>MRRVSMATRDELVAVTAERYARAGRRERGLILDGFTAVTGFHRRHATRLLRSGLPRIGGGPRPGRRVYGEAVRETLVVLWEASDRVCGKRLRPLVPVLVEAMERNGHLQLAPEVRVSLLAMSAATMDRALRQARDGAGGRRRRRAAPSAAVRRSVPVRTFSDWGDPAPGYVEADLVAHSGPTAKGSFVQTLVLTDIATGWTECAPLLVREQGLLVEVLGELRKRMPFALLGFDTDNDIVFMNETVRDYCTAAGVEFTRCRPYRKNDQAWVEQKNGAVVRRIVGYRRLEGLEAAAALAQLYGAVRLFVNFFQPSFKLAEKAREGAKVRKRYHPPATPYQRLVADPRTGEEVRLRVMALHATLDPVELLRAIRAMQQRLVEIADRPVAGERAKPTAPSLEAFLTGLRTAWQEGEVRPTARPKETARRLRRRPDPFAAVTAQLEAWFMAEPWRTSRELLERLQAEQPGSHPAGLLRTLQRRVKTWRRGEAHRLVFGTATTEEAMKGDAAMGSRL</sequence>
<dbReference type="Proteomes" id="UP001589789">
    <property type="component" value="Unassembled WGS sequence"/>
</dbReference>
<protein>
    <submittedName>
        <fullName evidence="2">ISNCY family transposase</fullName>
    </submittedName>
</protein>